<keyword evidence="2" id="KW-0812">Transmembrane</keyword>
<proteinExistence type="predicted"/>
<evidence type="ECO:0000256" key="1">
    <source>
        <dbReference type="SAM" id="MobiDB-lite"/>
    </source>
</evidence>
<feature type="transmembrane region" description="Helical" evidence="2">
    <location>
        <begin position="20"/>
        <end position="39"/>
    </location>
</feature>
<reference evidence="3 4" key="1">
    <citation type="submission" date="2024-04" db="EMBL/GenBank/DDBJ databases">
        <title>Phyllosticta paracitricarpa is synonymous to the EU quarantine fungus P. citricarpa based on phylogenomic analyses.</title>
        <authorList>
            <consortium name="Lawrence Berkeley National Laboratory"/>
            <person name="Van Ingen-Buijs V.A."/>
            <person name="Van Westerhoven A.C."/>
            <person name="Haridas S."/>
            <person name="Skiadas P."/>
            <person name="Martin F."/>
            <person name="Groenewald J.Z."/>
            <person name="Crous P.W."/>
            <person name="Seidl M.F."/>
        </authorList>
    </citation>
    <scope>NUCLEOTIDE SEQUENCE [LARGE SCALE GENOMIC DNA]</scope>
    <source>
        <strain evidence="3 4">CBS 123374</strain>
    </source>
</reference>
<feature type="compositionally biased region" description="Basic and acidic residues" evidence="1">
    <location>
        <begin position="631"/>
        <end position="648"/>
    </location>
</feature>
<keyword evidence="2" id="KW-0472">Membrane</keyword>
<dbReference type="EMBL" id="JBBWRZ010000002">
    <property type="protein sequence ID" value="KAK8243449.1"/>
    <property type="molecule type" value="Genomic_DNA"/>
</dbReference>
<dbReference type="Proteomes" id="UP001492380">
    <property type="component" value="Unassembled WGS sequence"/>
</dbReference>
<protein>
    <submittedName>
        <fullName evidence="3">Uncharacterized protein</fullName>
    </submittedName>
</protein>
<comment type="caution">
    <text evidence="3">The sequence shown here is derived from an EMBL/GenBank/DDBJ whole genome shotgun (WGS) entry which is preliminary data.</text>
</comment>
<feature type="region of interest" description="Disordered" evidence="1">
    <location>
        <begin position="342"/>
        <end position="363"/>
    </location>
</feature>
<evidence type="ECO:0000256" key="2">
    <source>
        <dbReference type="SAM" id="Phobius"/>
    </source>
</evidence>
<keyword evidence="4" id="KW-1185">Reference proteome</keyword>
<gene>
    <name evidence="3" type="ORF">HDK90DRAFT_123545</name>
</gene>
<sequence>MMLSGPDLIAYIGVPLTLTGLVQIFILGKALWIFCHLYLSVPKELRSFYSLYPDPSSGTVLVIVKTPVCTRPGLLEAMKIEKAPLSNRQSLQKWWLETGENLKAVCNGLLQGSGFPNNNSTNIDPTAEEKAIGMQDSFSGNPGPYLMEHLLRPKRFKIEPLDKLRRSWMDAAIHCGFTMSHDPKDHPKAQNKLSIRLRVDQTFDLERSTPMAMRWSDFVWFALALGVNVLEFPPIQTIEKVALSDVYTSREAMLVYNDGVNRHAELIPGRNYAYSIQRALAWFEVMCFRNTFGTVSLRRLGDPRVNLLRPDIFDSFNPKAPDFDDPLDAALTWTSYLKTRQRSTEESAQHGQDSEPDLHQEQSNSLRDFHVSQRLLEIREKSLCYLKRLDDGDLLEGILFSLFEESFEDDSLATTPLSPIESTGAFLSRLRALFRRSEYVRNSIGLSYTLEYLERRVRSGKFGETESFFKDGIMELRTLDAGSYSDHSGELDITRHIQRTCFEFKCLLEMFGPHRGKDFVARKDDESMRAPSKESGKATFEEASQPEMVSVPGSIEVTSTHEGDSIDGDARETSGTGQGPTPRDIEEMGGTETQPTPHDVQGASGSENGSTGRNSEQSDSPEVYIVEDAEESNRPREEPPDKDAEEKPNLGNRPSNILFHKHILVAIQDWETFPTTQWTWRPSFSQAMEKVEHELWSHGDGLAQALLEASKIAKEGVYAAPDFDILQSFFDSGKSEVVVYLH</sequence>
<feature type="compositionally biased region" description="Basic and acidic residues" evidence="1">
    <location>
        <begin position="522"/>
        <end position="540"/>
    </location>
</feature>
<feature type="compositionally biased region" description="Basic and acidic residues" evidence="1">
    <location>
        <begin position="342"/>
        <end position="360"/>
    </location>
</feature>
<feature type="region of interest" description="Disordered" evidence="1">
    <location>
        <begin position="522"/>
        <end position="653"/>
    </location>
</feature>
<name>A0ABR1YXT7_9PEZI</name>
<feature type="compositionally biased region" description="Polar residues" evidence="1">
    <location>
        <begin position="603"/>
        <end position="620"/>
    </location>
</feature>
<evidence type="ECO:0000313" key="4">
    <source>
        <dbReference type="Proteomes" id="UP001492380"/>
    </source>
</evidence>
<keyword evidence="2" id="KW-1133">Transmembrane helix</keyword>
<evidence type="ECO:0000313" key="3">
    <source>
        <dbReference type="EMBL" id="KAK8243449.1"/>
    </source>
</evidence>
<feature type="compositionally biased region" description="Basic and acidic residues" evidence="1">
    <location>
        <begin position="559"/>
        <end position="572"/>
    </location>
</feature>
<organism evidence="3 4">
    <name type="scientific">Phyllosticta capitalensis</name>
    <dbReference type="NCBI Taxonomy" id="121624"/>
    <lineage>
        <taxon>Eukaryota</taxon>
        <taxon>Fungi</taxon>
        <taxon>Dikarya</taxon>
        <taxon>Ascomycota</taxon>
        <taxon>Pezizomycotina</taxon>
        <taxon>Dothideomycetes</taxon>
        <taxon>Dothideomycetes incertae sedis</taxon>
        <taxon>Botryosphaeriales</taxon>
        <taxon>Phyllostictaceae</taxon>
        <taxon>Phyllosticta</taxon>
    </lineage>
</organism>
<accession>A0ABR1YXT7</accession>